<dbReference type="Proteomes" id="UP001162992">
    <property type="component" value="Chromosome 15"/>
</dbReference>
<accession>A0ACC2BH00</accession>
<evidence type="ECO:0000313" key="1">
    <source>
        <dbReference type="EMBL" id="KAJ7529009.1"/>
    </source>
</evidence>
<gene>
    <name evidence="1" type="ORF">O6H91_15G030200</name>
</gene>
<protein>
    <submittedName>
        <fullName evidence="1">Uncharacterized protein</fullName>
    </submittedName>
</protein>
<organism evidence="1 2">
    <name type="scientific">Diphasiastrum complanatum</name>
    <name type="common">Issler's clubmoss</name>
    <name type="synonym">Lycopodium complanatum</name>
    <dbReference type="NCBI Taxonomy" id="34168"/>
    <lineage>
        <taxon>Eukaryota</taxon>
        <taxon>Viridiplantae</taxon>
        <taxon>Streptophyta</taxon>
        <taxon>Embryophyta</taxon>
        <taxon>Tracheophyta</taxon>
        <taxon>Lycopodiopsida</taxon>
        <taxon>Lycopodiales</taxon>
        <taxon>Lycopodiaceae</taxon>
        <taxon>Lycopodioideae</taxon>
        <taxon>Diphasiastrum</taxon>
    </lineage>
</organism>
<evidence type="ECO:0000313" key="2">
    <source>
        <dbReference type="Proteomes" id="UP001162992"/>
    </source>
</evidence>
<comment type="caution">
    <text evidence="1">The sequence shown here is derived from an EMBL/GenBank/DDBJ whole genome shotgun (WGS) entry which is preliminary data.</text>
</comment>
<proteinExistence type="predicted"/>
<sequence>MAVSVVQSSLPLLDSKSEPPALFDGTTRLYINEKCPFAQRVWIAKNFKGLDDIKLVNIDLHDKPAWFLEKVYPRGQVPALEHNGKVTGESLDLLKYLEEEVGGRPIWPVDESKKETAQELLDYASTFVQAGFSALRNKDSNPTEDFGAVLDHVEAALGKYDGPFFLGEFGVVDATYIPFIERFQLTFQAFRNYDITAGRPNITKFIEAVNQVEAYTKTKQDPQELVQTYKRLLKL</sequence>
<name>A0ACC2BH00_DIPCM</name>
<dbReference type="EMBL" id="CM055106">
    <property type="protein sequence ID" value="KAJ7529009.1"/>
    <property type="molecule type" value="Genomic_DNA"/>
</dbReference>
<keyword evidence="2" id="KW-1185">Reference proteome</keyword>
<reference evidence="2" key="1">
    <citation type="journal article" date="2024" name="Proc. Natl. Acad. Sci. U.S.A.">
        <title>Extraordinary preservation of gene collinearity over three hundred million years revealed in homosporous lycophytes.</title>
        <authorList>
            <person name="Li C."/>
            <person name="Wickell D."/>
            <person name="Kuo L.Y."/>
            <person name="Chen X."/>
            <person name="Nie B."/>
            <person name="Liao X."/>
            <person name="Peng D."/>
            <person name="Ji J."/>
            <person name="Jenkins J."/>
            <person name="Williams M."/>
            <person name="Shu S."/>
            <person name="Plott C."/>
            <person name="Barry K."/>
            <person name="Rajasekar S."/>
            <person name="Grimwood J."/>
            <person name="Han X."/>
            <person name="Sun S."/>
            <person name="Hou Z."/>
            <person name="He W."/>
            <person name="Dai G."/>
            <person name="Sun C."/>
            <person name="Schmutz J."/>
            <person name="Leebens-Mack J.H."/>
            <person name="Li F.W."/>
            <person name="Wang L."/>
        </authorList>
    </citation>
    <scope>NUCLEOTIDE SEQUENCE [LARGE SCALE GENOMIC DNA]</scope>
    <source>
        <strain evidence="2">cv. PW_Plant_1</strain>
    </source>
</reference>